<dbReference type="KEGG" id="htu:Htur_1887"/>
<evidence type="ECO:0000313" key="2">
    <source>
        <dbReference type="EMBL" id="ADB60772.1"/>
    </source>
</evidence>
<name>D2RSJ6_HALTV</name>
<keyword evidence="3" id="KW-1185">Reference proteome</keyword>
<sequence length="31" mass="3508">MRVVARSPLARDENPNGFADTQLSAGKWQYE</sequence>
<dbReference type="AlphaFoldDB" id="D2RSJ6"/>
<protein>
    <submittedName>
        <fullName evidence="2">Uncharacterized protein</fullName>
    </submittedName>
</protein>
<organism evidence="2 3">
    <name type="scientific">Haloterrigena turkmenica (strain ATCC 51198 / DSM 5511 / JCM 9101 / NCIMB 13204 / VKM B-1734 / 4k)</name>
    <name type="common">Halococcus turkmenicus</name>
    <dbReference type="NCBI Taxonomy" id="543526"/>
    <lineage>
        <taxon>Archaea</taxon>
        <taxon>Methanobacteriati</taxon>
        <taxon>Methanobacteriota</taxon>
        <taxon>Stenosarchaea group</taxon>
        <taxon>Halobacteria</taxon>
        <taxon>Halobacteriales</taxon>
        <taxon>Natrialbaceae</taxon>
        <taxon>Haloterrigena</taxon>
    </lineage>
</organism>
<proteinExistence type="predicted"/>
<dbReference type="HOGENOM" id="CLU_3394494_0_0_2"/>
<evidence type="ECO:0000313" key="3">
    <source>
        <dbReference type="Proteomes" id="UP000001903"/>
    </source>
</evidence>
<feature type="region of interest" description="Disordered" evidence="1">
    <location>
        <begin position="1"/>
        <end position="31"/>
    </location>
</feature>
<dbReference type="STRING" id="543526.Htur_1887"/>
<evidence type="ECO:0000256" key="1">
    <source>
        <dbReference type="SAM" id="MobiDB-lite"/>
    </source>
</evidence>
<accession>D2RSJ6</accession>
<gene>
    <name evidence="2" type="ordered locus">Htur_1887</name>
</gene>
<dbReference type="EMBL" id="CP001860">
    <property type="protein sequence ID" value="ADB60772.1"/>
    <property type="molecule type" value="Genomic_DNA"/>
</dbReference>
<dbReference type="Proteomes" id="UP000001903">
    <property type="component" value="Chromosome"/>
</dbReference>
<reference evidence="2 3" key="1">
    <citation type="journal article" date="2010" name="Stand. Genomic Sci.">
        <title>Complete genome sequence of Haloterrigena turkmenica type strain (4k).</title>
        <authorList>
            <person name="Saunders E."/>
            <person name="Tindall B.J."/>
            <person name="Fahnrich R."/>
            <person name="Lapidus A."/>
            <person name="Copeland A."/>
            <person name="Del Rio T.G."/>
            <person name="Lucas S."/>
            <person name="Chen F."/>
            <person name="Tice H."/>
            <person name="Cheng J.F."/>
            <person name="Han C."/>
            <person name="Detter J.C."/>
            <person name="Bruce D."/>
            <person name="Goodwin L."/>
            <person name="Chain P."/>
            <person name="Pitluck S."/>
            <person name="Pati A."/>
            <person name="Ivanova N."/>
            <person name="Mavromatis K."/>
            <person name="Chen A."/>
            <person name="Palaniappan K."/>
            <person name="Land M."/>
            <person name="Hauser L."/>
            <person name="Chang Y.J."/>
            <person name="Jeffries C.D."/>
            <person name="Brettin T."/>
            <person name="Rohde M."/>
            <person name="Goker M."/>
            <person name="Bristow J."/>
            <person name="Eisen J.A."/>
            <person name="Markowitz V."/>
            <person name="Hugenholtz P."/>
            <person name="Klenk H.P."/>
            <person name="Kyrpides N.C."/>
        </authorList>
    </citation>
    <scope>NUCLEOTIDE SEQUENCE [LARGE SCALE GENOMIC DNA]</scope>
    <source>
        <strain evidence="3">ATCC 51198 / DSM 5511 / JCM 9101 / NCIMB 13204 / VKM B-1734 / 4k</strain>
    </source>
</reference>